<accession>A0A418F1N2</accession>
<gene>
    <name evidence="3" type="ORF">DYB37_009085</name>
</gene>
<dbReference type="InterPro" id="IPR006600">
    <property type="entry name" value="HTH_CenpB_DNA-bd_dom"/>
</dbReference>
<reference evidence="3 4" key="1">
    <citation type="submission" date="2018-08" db="EMBL/GenBank/DDBJ databases">
        <title>Aphanomyces genome sequencing and annotation.</title>
        <authorList>
            <person name="Minardi D."/>
            <person name="Oidtmann B."/>
            <person name="Van Der Giezen M."/>
            <person name="Studholme D.J."/>
        </authorList>
    </citation>
    <scope>NUCLEOTIDE SEQUENCE [LARGE SCALE GENOMIC DNA]</scope>
    <source>
        <strain evidence="3 4">Da</strain>
    </source>
</reference>
<dbReference type="PANTHER" id="PTHR19303">
    <property type="entry name" value="TRANSPOSON"/>
    <property type="match status" value="1"/>
</dbReference>
<sequence length="307" mass="34889">MSWIRKCEEWKVPIVSGPTIRAKAIALCDEMLSSPSHDDPTRLAALTFSHGWLYRFQQRHDLKSRRVYGEAASASEQVVDEGRLRLRDVTRGYEKRNIYNLDETAYFYCSSQTKTICTLSMPGRKKVKKRITVAVTSNADGSCRWPLLFIGTAKQPRCFGSNSAAELNLEYAATKKGWMTGEVFVTWIEGFNSTMESENRHVLLLLDNASPHRYERLLSNVVVRMLPPNTTAFLQPQDAGVIQAFKNRIGALRALHLVEKFDKLVETADETEKENFASLVNKLHEVSLLEALEWAKEAWQSVTQDTI</sequence>
<name>A0A418F1N2_APHAT</name>
<protein>
    <recommendedName>
        <fullName evidence="2">HTH CENPB-type domain-containing protein</fullName>
    </recommendedName>
</protein>
<feature type="domain" description="HTH CENPB-type" evidence="2">
    <location>
        <begin position="1"/>
        <end position="66"/>
    </location>
</feature>
<dbReference type="PROSITE" id="PS51253">
    <property type="entry name" value="HTH_CENPB"/>
    <property type="match status" value="1"/>
</dbReference>
<evidence type="ECO:0000259" key="2">
    <source>
        <dbReference type="PROSITE" id="PS51253"/>
    </source>
</evidence>
<dbReference type="Gene3D" id="1.10.10.60">
    <property type="entry name" value="Homeodomain-like"/>
    <property type="match status" value="1"/>
</dbReference>
<comment type="caution">
    <text evidence="3">The sequence shown here is derived from an EMBL/GenBank/DDBJ whole genome shotgun (WGS) entry which is preliminary data.</text>
</comment>
<dbReference type="Proteomes" id="UP000285430">
    <property type="component" value="Unassembled WGS sequence"/>
</dbReference>
<dbReference type="GO" id="GO:0003677">
    <property type="term" value="F:DNA binding"/>
    <property type="evidence" value="ECO:0007669"/>
    <property type="project" value="UniProtKB-KW"/>
</dbReference>
<dbReference type="PANTHER" id="PTHR19303:SF73">
    <property type="entry name" value="PROTEIN PDC2"/>
    <property type="match status" value="1"/>
</dbReference>
<dbReference type="AlphaFoldDB" id="A0A418F1N2"/>
<organism evidence="3 4">
    <name type="scientific">Aphanomyces astaci</name>
    <name type="common">Crayfish plague agent</name>
    <dbReference type="NCBI Taxonomy" id="112090"/>
    <lineage>
        <taxon>Eukaryota</taxon>
        <taxon>Sar</taxon>
        <taxon>Stramenopiles</taxon>
        <taxon>Oomycota</taxon>
        <taxon>Saprolegniomycetes</taxon>
        <taxon>Saprolegniales</taxon>
        <taxon>Verrucalvaceae</taxon>
        <taxon>Aphanomyces</taxon>
    </lineage>
</organism>
<evidence type="ECO:0000256" key="1">
    <source>
        <dbReference type="ARBA" id="ARBA00023125"/>
    </source>
</evidence>
<dbReference type="InterPro" id="IPR050863">
    <property type="entry name" value="CenT-Element_Derived"/>
</dbReference>
<keyword evidence="1" id="KW-0238">DNA-binding</keyword>
<proteinExistence type="predicted"/>
<dbReference type="Pfam" id="PF03221">
    <property type="entry name" value="HTH_Tnp_Tc5"/>
    <property type="match status" value="1"/>
</dbReference>
<evidence type="ECO:0000313" key="4">
    <source>
        <dbReference type="Proteomes" id="UP000285430"/>
    </source>
</evidence>
<dbReference type="Pfam" id="PF03184">
    <property type="entry name" value="DDE_1"/>
    <property type="match status" value="1"/>
</dbReference>
<dbReference type="InterPro" id="IPR009057">
    <property type="entry name" value="Homeodomain-like_sf"/>
</dbReference>
<dbReference type="EMBL" id="QUTH01003003">
    <property type="protein sequence ID" value="RHZ22387.1"/>
    <property type="molecule type" value="Genomic_DNA"/>
</dbReference>
<dbReference type="SUPFAM" id="SSF46689">
    <property type="entry name" value="Homeodomain-like"/>
    <property type="match status" value="1"/>
</dbReference>
<dbReference type="InterPro" id="IPR004875">
    <property type="entry name" value="DDE_SF_endonuclease_dom"/>
</dbReference>
<dbReference type="GO" id="GO:0005634">
    <property type="term" value="C:nucleus"/>
    <property type="evidence" value="ECO:0007669"/>
    <property type="project" value="TreeGrafter"/>
</dbReference>
<evidence type="ECO:0000313" key="3">
    <source>
        <dbReference type="EMBL" id="RHZ22387.1"/>
    </source>
</evidence>